<accession>A0A7S2FRT2</accession>
<sequence>MSRKADMAGYYAIHKQMFMLKRKIKELKLIMSEEVSDGSDDNDDGTPIQGEQPSVPCAITNLPLVKIMNVLFYIDKLQALTSTTERIKWESWYDSPFAIAVLERFDLSGHKWDLPKIRNQVKTYFDKWAKRCRYVEVEVQLEL</sequence>
<gene>
    <name evidence="1" type="ORF">DSPE1174_LOCUS11104</name>
</gene>
<dbReference type="EMBL" id="HBGS01021768">
    <property type="protein sequence ID" value="CAD9411175.1"/>
    <property type="molecule type" value="Transcribed_RNA"/>
</dbReference>
<proteinExistence type="predicted"/>
<reference evidence="1" key="1">
    <citation type="submission" date="2021-01" db="EMBL/GenBank/DDBJ databases">
        <authorList>
            <person name="Corre E."/>
            <person name="Pelletier E."/>
            <person name="Niang G."/>
            <person name="Scheremetjew M."/>
            <person name="Finn R."/>
            <person name="Kale V."/>
            <person name="Holt S."/>
            <person name="Cochrane G."/>
            <person name="Meng A."/>
            <person name="Brown T."/>
            <person name="Cohen L."/>
        </authorList>
    </citation>
    <scope>NUCLEOTIDE SEQUENCE</scope>
    <source>
        <strain evidence="1">CCMP1381</strain>
    </source>
</reference>
<dbReference type="AlphaFoldDB" id="A0A7S2FRT2"/>
<evidence type="ECO:0000313" key="1">
    <source>
        <dbReference type="EMBL" id="CAD9411175.1"/>
    </source>
</evidence>
<name>A0A7S2FRT2_9STRA</name>
<organism evidence="1">
    <name type="scientific">Octactis speculum</name>
    <dbReference type="NCBI Taxonomy" id="3111310"/>
    <lineage>
        <taxon>Eukaryota</taxon>
        <taxon>Sar</taxon>
        <taxon>Stramenopiles</taxon>
        <taxon>Ochrophyta</taxon>
        <taxon>Dictyochophyceae</taxon>
        <taxon>Dictyochales</taxon>
        <taxon>Dictyochaceae</taxon>
        <taxon>Octactis</taxon>
    </lineage>
</organism>
<protein>
    <submittedName>
        <fullName evidence="1">Uncharacterized protein</fullName>
    </submittedName>
</protein>